<keyword evidence="1" id="KW-0472">Membrane</keyword>
<feature type="transmembrane region" description="Helical" evidence="1">
    <location>
        <begin position="86"/>
        <end position="103"/>
    </location>
</feature>
<sequence length="203" mass="23204">MGNLLMLILINGLFYFFRYKKIKGNGAGDRELRIIYLIYLVYIFAYGIHGHFHEIPKLEPQLALTYIFFIGQGISMAIGDLVKGDFYLFDLIWLFLQGLYILVQRSSYYLILPGFCVFLFFWIIERAFGGFGDGDKDYACALALVCQSSLGIYGYLTSSFILAGAVGLVGLLCLGWTRDKKLPLGPFLMLGWILVNILRWWKI</sequence>
<proteinExistence type="predicted"/>
<reference evidence="2 3" key="1">
    <citation type="submission" date="2019-02" db="EMBL/GenBank/DDBJ databases">
        <authorList>
            <consortium name="Pathogen Informatics"/>
        </authorList>
    </citation>
    <scope>NUCLEOTIDE SEQUENCE [LARGE SCALE GENOMIC DNA]</scope>
    <source>
        <strain evidence="2 3">3012STDY7089603</strain>
    </source>
</reference>
<organism evidence="2 3">
    <name type="scientific">Urinicoccus massiliensis</name>
    <dbReference type="NCBI Taxonomy" id="1723382"/>
    <lineage>
        <taxon>Bacteria</taxon>
        <taxon>Bacillati</taxon>
        <taxon>Bacillota</taxon>
        <taxon>Tissierellia</taxon>
        <taxon>Tissierellales</taxon>
        <taxon>Peptoniphilaceae</taxon>
        <taxon>Urinicoccus</taxon>
    </lineage>
</organism>
<protein>
    <recommendedName>
        <fullName evidence="4">Prepilin type IV endopeptidase peptidase domain-containing protein</fullName>
    </recommendedName>
</protein>
<dbReference type="AlphaFoldDB" id="A0A8H2M769"/>
<keyword evidence="3" id="KW-1185">Reference proteome</keyword>
<evidence type="ECO:0000313" key="3">
    <source>
        <dbReference type="Proteomes" id="UP000377798"/>
    </source>
</evidence>
<name>A0A8H2M769_9FIRM</name>
<keyword evidence="1" id="KW-1133">Transmembrane helix</keyword>
<gene>
    <name evidence="2" type="ORF">NCTC13150_00927</name>
</gene>
<feature type="transmembrane region" description="Helical" evidence="1">
    <location>
        <begin position="182"/>
        <end position="201"/>
    </location>
</feature>
<dbReference type="Proteomes" id="UP000377798">
    <property type="component" value="Unassembled WGS sequence"/>
</dbReference>
<evidence type="ECO:0000313" key="2">
    <source>
        <dbReference type="EMBL" id="VFB16402.1"/>
    </source>
</evidence>
<evidence type="ECO:0008006" key="4">
    <source>
        <dbReference type="Google" id="ProtNLM"/>
    </source>
</evidence>
<evidence type="ECO:0000256" key="1">
    <source>
        <dbReference type="SAM" id="Phobius"/>
    </source>
</evidence>
<feature type="transmembrane region" description="Helical" evidence="1">
    <location>
        <begin position="108"/>
        <end position="124"/>
    </location>
</feature>
<comment type="caution">
    <text evidence="2">The sequence shown here is derived from an EMBL/GenBank/DDBJ whole genome shotgun (WGS) entry which is preliminary data.</text>
</comment>
<accession>A0A8H2M769</accession>
<feature type="transmembrane region" description="Helical" evidence="1">
    <location>
        <begin position="34"/>
        <end position="50"/>
    </location>
</feature>
<keyword evidence="1" id="KW-0812">Transmembrane</keyword>
<dbReference type="EMBL" id="CAACYI010000001">
    <property type="protein sequence ID" value="VFB16402.1"/>
    <property type="molecule type" value="Genomic_DNA"/>
</dbReference>
<feature type="transmembrane region" description="Helical" evidence="1">
    <location>
        <begin position="152"/>
        <end position="175"/>
    </location>
</feature>